<dbReference type="Proteomes" id="UP000444174">
    <property type="component" value="Unassembled WGS sequence"/>
</dbReference>
<gene>
    <name evidence="4" type="ORF">GFB49_04320</name>
</gene>
<evidence type="ECO:0000256" key="2">
    <source>
        <dbReference type="SAM" id="SignalP"/>
    </source>
</evidence>
<reference evidence="4 5" key="1">
    <citation type="submission" date="2019-10" db="EMBL/GenBank/DDBJ databases">
        <title>Epibacterium sp. nov., isolated from seawater.</title>
        <authorList>
            <person name="Zhang X."/>
            <person name="Li N."/>
        </authorList>
    </citation>
    <scope>NUCLEOTIDE SEQUENCE [LARGE SCALE GENOMIC DNA]</scope>
    <source>
        <strain evidence="4 5">SM1979</strain>
    </source>
</reference>
<organism evidence="4 5">
    <name type="scientific">Tritonibacter litoralis</name>
    <dbReference type="NCBI Taxonomy" id="2662264"/>
    <lineage>
        <taxon>Bacteria</taxon>
        <taxon>Pseudomonadati</taxon>
        <taxon>Pseudomonadota</taxon>
        <taxon>Alphaproteobacteria</taxon>
        <taxon>Rhodobacterales</taxon>
        <taxon>Paracoccaceae</taxon>
        <taxon>Tritonibacter</taxon>
    </lineage>
</organism>
<evidence type="ECO:0000256" key="1">
    <source>
        <dbReference type="ARBA" id="ARBA00022729"/>
    </source>
</evidence>
<accession>A0A843YEF2</accession>
<evidence type="ECO:0000313" key="4">
    <source>
        <dbReference type="EMBL" id="MQQ07673.1"/>
    </source>
</evidence>
<dbReference type="AlphaFoldDB" id="A0A843YEF2"/>
<proteinExistence type="predicted"/>
<feature type="chain" id="PRO_5033047066" evidence="2">
    <location>
        <begin position="24"/>
        <end position="151"/>
    </location>
</feature>
<dbReference type="EMBL" id="WIBF01000002">
    <property type="protein sequence ID" value="MQQ07673.1"/>
    <property type="molecule type" value="Genomic_DNA"/>
</dbReference>
<protein>
    <submittedName>
        <fullName evidence="4">DUF4174 domain-containing protein</fullName>
    </submittedName>
</protein>
<evidence type="ECO:0000259" key="3">
    <source>
        <dbReference type="Pfam" id="PF13778"/>
    </source>
</evidence>
<evidence type="ECO:0000313" key="5">
    <source>
        <dbReference type="Proteomes" id="UP000444174"/>
    </source>
</evidence>
<name>A0A843YEF2_9RHOB</name>
<keyword evidence="1 2" id="KW-0732">Signal</keyword>
<feature type="signal peptide" evidence="2">
    <location>
        <begin position="1"/>
        <end position="23"/>
    </location>
</feature>
<sequence>MRSLLPVVLTAFLGSTLAATSWASDGSMPSEDALFLGAFESNLNEFLWKKRPVVIFADSEADPRFQEQLEELQDQEAALRERDVVVLTDTDPAAKSDLRRQLRPRGFQLVLVGKDGDVKLRKPFPWTVRELSRTIDKMPLRVREIEERRGE</sequence>
<feature type="domain" description="DUF4174" evidence="3">
    <location>
        <begin position="43"/>
        <end position="144"/>
    </location>
</feature>
<dbReference type="Pfam" id="PF13778">
    <property type="entry name" value="DUF4174"/>
    <property type="match status" value="1"/>
</dbReference>
<dbReference type="InterPro" id="IPR025232">
    <property type="entry name" value="DUF4174"/>
</dbReference>
<comment type="caution">
    <text evidence="4">The sequence shown here is derived from an EMBL/GenBank/DDBJ whole genome shotgun (WGS) entry which is preliminary data.</text>
</comment>
<keyword evidence="5" id="KW-1185">Reference proteome</keyword>
<dbReference type="RefSeq" id="WP_153214599.1">
    <property type="nucleotide sequence ID" value="NZ_WIBF01000002.1"/>
</dbReference>